<dbReference type="FunFam" id="2.40.30.170:FF:000010">
    <property type="entry name" value="Efflux RND transporter periplasmic adaptor subunit"/>
    <property type="match status" value="1"/>
</dbReference>
<reference evidence="6" key="1">
    <citation type="submission" date="2018-06" db="EMBL/GenBank/DDBJ databases">
        <authorList>
            <person name="Zhirakovskaya E."/>
        </authorList>
    </citation>
    <scope>NUCLEOTIDE SEQUENCE</scope>
</reference>
<evidence type="ECO:0000259" key="4">
    <source>
        <dbReference type="Pfam" id="PF25973"/>
    </source>
</evidence>
<dbReference type="InterPro" id="IPR051909">
    <property type="entry name" value="MFP_Cation_Efflux"/>
</dbReference>
<dbReference type="GO" id="GO:0015679">
    <property type="term" value="P:plasma membrane copper ion transport"/>
    <property type="evidence" value="ECO:0007669"/>
    <property type="project" value="TreeGrafter"/>
</dbReference>
<dbReference type="GO" id="GO:0030288">
    <property type="term" value="C:outer membrane-bounded periplasmic space"/>
    <property type="evidence" value="ECO:0007669"/>
    <property type="project" value="TreeGrafter"/>
</dbReference>
<dbReference type="Pfam" id="PF25973">
    <property type="entry name" value="BSH_CzcB"/>
    <property type="match status" value="1"/>
</dbReference>
<comment type="similarity">
    <text evidence="1">Belongs to the membrane fusion protein (MFP) (TC 8.A.1) family.</text>
</comment>
<dbReference type="InterPro" id="IPR058647">
    <property type="entry name" value="BSH_CzcB-like"/>
</dbReference>
<protein>
    <submittedName>
        <fullName evidence="6">Uncharacterized protein</fullName>
    </submittedName>
</protein>
<accession>A0A3B0XP34</accession>
<gene>
    <name evidence="6" type="ORF">MNBD_GAMMA08-1806</name>
</gene>
<dbReference type="EMBL" id="UOFH01000345">
    <property type="protein sequence ID" value="VAW66480.1"/>
    <property type="molecule type" value="Genomic_DNA"/>
</dbReference>
<dbReference type="InterPro" id="IPR058649">
    <property type="entry name" value="CzcB_C"/>
</dbReference>
<dbReference type="GO" id="GO:0046914">
    <property type="term" value="F:transition metal ion binding"/>
    <property type="evidence" value="ECO:0007669"/>
    <property type="project" value="TreeGrafter"/>
</dbReference>
<dbReference type="GO" id="GO:0060003">
    <property type="term" value="P:copper ion export"/>
    <property type="evidence" value="ECO:0007669"/>
    <property type="project" value="TreeGrafter"/>
</dbReference>
<dbReference type="PANTHER" id="PTHR30097">
    <property type="entry name" value="CATION EFFLUX SYSTEM PROTEIN CUSB"/>
    <property type="match status" value="1"/>
</dbReference>
<feature type="domain" description="CzcB-like C-terminal circularly permuted SH3-like" evidence="5">
    <location>
        <begin position="232"/>
        <end position="291"/>
    </location>
</feature>
<evidence type="ECO:0000259" key="3">
    <source>
        <dbReference type="Pfam" id="PF25954"/>
    </source>
</evidence>
<dbReference type="Gene3D" id="2.40.420.20">
    <property type="match status" value="1"/>
</dbReference>
<dbReference type="PANTHER" id="PTHR30097:SF4">
    <property type="entry name" value="SLR6042 PROTEIN"/>
    <property type="match status" value="1"/>
</dbReference>
<feature type="domain" description="CzcB-like barrel-sandwich hybrid" evidence="4">
    <location>
        <begin position="9"/>
        <end position="147"/>
    </location>
</feature>
<evidence type="ECO:0000259" key="5">
    <source>
        <dbReference type="Pfam" id="PF25975"/>
    </source>
</evidence>
<dbReference type="Pfam" id="PF25954">
    <property type="entry name" value="Beta-barrel_RND_2"/>
    <property type="match status" value="1"/>
</dbReference>
<keyword evidence="2" id="KW-0813">Transport</keyword>
<dbReference type="GO" id="GO:0016020">
    <property type="term" value="C:membrane"/>
    <property type="evidence" value="ECO:0007669"/>
    <property type="project" value="InterPro"/>
</dbReference>
<dbReference type="NCBIfam" id="TIGR01730">
    <property type="entry name" value="RND_mfp"/>
    <property type="match status" value="1"/>
</dbReference>
<dbReference type="Pfam" id="PF25975">
    <property type="entry name" value="CzcB_C"/>
    <property type="match status" value="1"/>
</dbReference>
<feature type="non-terminal residue" evidence="6">
    <location>
        <position position="1"/>
    </location>
</feature>
<dbReference type="GO" id="GO:0022857">
    <property type="term" value="F:transmembrane transporter activity"/>
    <property type="evidence" value="ECO:0007669"/>
    <property type="project" value="InterPro"/>
</dbReference>
<dbReference type="AlphaFoldDB" id="A0A3B0XP34"/>
<sequence>EVMVNIYRSSQVTSRIRSQIIKRYARMGDTVKTGQKLLTLSSVDVADAQSQLLVTDREWQRVKKLGRKVVSERRYIEAQVNRQQAYAKALAYGITEPQVIELLKQKDASKATGMFNLLSTQNGTVISDQFVVGQVVEPGQLLMEISDESLLWIETQINPEDVTDIKPGTLAHINYAADNWLQAKVIQVHRRINETTRTLPVRIEIDNQKKLLRPGQFVKVALQTTTGDEVIGVPKSAVTLLHNEQVVFMLDGEKIHPQLVETGGVHNDWIEIKNGLKKNDTIVTQGMFLLKSLLLKSQIGDAD</sequence>
<dbReference type="SUPFAM" id="SSF111369">
    <property type="entry name" value="HlyD-like secretion proteins"/>
    <property type="match status" value="2"/>
</dbReference>
<dbReference type="InterPro" id="IPR006143">
    <property type="entry name" value="RND_pump_MFP"/>
</dbReference>
<dbReference type="Gene3D" id="2.40.30.170">
    <property type="match status" value="1"/>
</dbReference>
<feature type="domain" description="CusB-like beta-barrel" evidence="3">
    <location>
        <begin position="151"/>
        <end position="225"/>
    </location>
</feature>
<organism evidence="6">
    <name type="scientific">hydrothermal vent metagenome</name>
    <dbReference type="NCBI Taxonomy" id="652676"/>
    <lineage>
        <taxon>unclassified sequences</taxon>
        <taxon>metagenomes</taxon>
        <taxon>ecological metagenomes</taxon>
    </lineage>
</organism>
<dbReference type="InterPro" id="IPR058792">
    <property type="entry name" value="Beta-barrel_RND_2"/>
</dbReference>
<evidence type="ECO:0000313" key="6">
    <source>
        <dbReference type="EMBL" id="VAW66480.1"/>
    </source>
</evidence>
<proteinExistence type="inferred from homology"/>
<evidence type="ECO:0000256" key="1">
    <source>
        <dbReference type="ARBA" id="ARBA00009477"/>
    </source>
</evidence>
<name>A0A3B0XP34_9ZZZZ</name>
<evidence type="ECO:0000256" key="2">
    <source>
        <dbReference type="ARBA" id="ARBA00022448"/>
    </source>
</evidence>